<accession>X1MGL5</accession>
<dbReference type="InterPro" id="IPR027417">
    <property type="entry name" value="P-loop_NTPase"/>
</dbReference>
<dbReference type="EMBL" id="BARV01015415">
    <property type="protein sequence ID" value="GAI30413.1"/>
    <property type="molecule type" value="Genomic_DNA"/>
</dbReference>
<feature type="non-terminal residue" evidence="2">
    <location>
        <position position="294"/>
    </location>
</feature>
<feature type="non-terminal residue" evidence="2">
    <location>
        <position position="1"/>
    </location>
</feature>
<dbReference type="AlphaFoldDB" id="X1MGL5"/>
<organism evidence="2">
    <name type="scientific">marine sediment metagenome</name>
    <dbReference type="NCBI Taxonomy" id="412755"/>
    <lineage>
        <taxon>unclassified sequences</taxon>
        <taxon>metagenomes</taxon>
        <taxon>ecological metagenomes</taxon>
    </lineage>
</organism>
<proteinExistence type="predicted"/>
<reference evidence="2" key="1">
    <citation type="journal article" date="2014" name="Front. Microbiol.">
        <title>High frequency of phylogenetically diverse reductive dehalogenase-homologous genes in deep subseafloor sedimentary metagenomes.</title>
        <authorList>
            <person name="Kawai M."/>
            <person name="Futagami T."/>
            <person name="Toyoda A."/>
            <person name="Takaki Y."/>
            <person name="Nishi S."/>
            <person name="Hori S."/>
            <person name="Arai W."/>
            <person name="Tsubouchi T."/>
            <person name="Morono Y."/>
            <person name="Uchiyama I."/>
            <person name="Ito T."/>
            <person name="Fujiyama A."/>
            <person name="Inagaki F."/>
            <person name="Takami H."/>
        </authorList>
    </citation>
    <scope>NUCLEOTIDE SEQUENCE</scope>
    <source>
        <strain evidence="2">Expedition CK06-06</strain>
    </source>
</reference>
<comment type="caution">
    <text evidence="2">The sequence shown here is derived from an EMBL/GenBank/DDBJ whole genome shotgun (WGS) entry which is preliminary data.</text>
</comment>
<protein>
    <submittedName>
        <fullName evidence="2">Uncharacterized protein</fullName>
    </submittedName>
</protein>
<name>X1MGL5_9ZZZZ</name>
<dbReference type="PANTHER" id="PTHR30050:SF4">
    <property type="entry name" value="ATP-BINDING PROTEIN RV3427C IN INSERTION SEQUENCE-RELATED"/>
    <property type="match status" value="1"/>
</dbReference>
<dbReference type="GO" id="GO:0006260">
    <property type="term" value="P:DNA replication"/>
    <property type="evidence" value="ECO:0007669"/>
    <property type="project" value="TreeGrafter"/>
</dbReference>
<sequence length="294" mass="33905">LPAVTGSEDSKLPSPDQVSQTETKTEDCQCEECGSTFQGEVTIYKRFTPPREIRPRECPKCRAELQEREERKRQEDLERQRQELRARWRLACGMPAELLTKTFESFERDYQKAAYKVALDWAKKFNLDSPRGYPSLIFYSSIPGVGKGHLMAATVNYALDNWQGDPERKRCPIRFESGPSLVRRIRATYNIRKGDDIHEREDEVYQSLAGVPLLLLDDVGKETPSNFTRETYWYIIDERVKSGLPVIVSSRLEFEGEHSLESLMGEDTLSRLYGMTKGQFTKMKGPDYRKLKGV</sequence>
<gene>
    <name evidence="2" type="ORF">S06H3_26640</name>
</gene>
<feature type="region of interest" description="Disordered" evidence="1">
    <location>
        <begin position="1"/>
        <end position="25"/>
    </location>
</feature>
<dbReference type="Gene3D" id="3.40.50.300">
    <property type="entry name" value="P-loop containing nucleotide triphosphate hydrolases"/>
    <property type="match status" value="1"/>
</dbReference>
<dbReference type="PANTHER" id="PTHR30050">
    <property type="entry name" value="CHROMOSOMAL REPLICATION INITIATOR PROTEIN DNAA"/>
    <property type="match status" value="1"/>
</dbReference>
<evidence type="ECO:0000256" key="1">
    <source>
        <dbReference type="SAM" id="MobiDB-lite"/>
    </source>
</evidence>
<evidence type="ECO:0000313" key="2">
    <source>
        <dbReference type="EMBL" id="GAI30413.1"/>
    </source>
</evidence>